<accession>R7TQJ9</accession>
<reference evidence="5" key="3">
    <citation type="submission" date="2015-06" db="UniProtKB">
        <authorList>
            <consortium name="EnsemblMetazoa"/>
        </authorList>
    </citation>
    <scope>IDENTIFICATION</scope>
</reference>
<feature type="region of interest" description="Disordered" evidence="1">
    <location>
        <begin position="335"/>
        <end position="355"/>
    </location>
</feature>
<feature type="transmembrane region" description="Helical" evidence="2">
    <location>
        <begin position="407"/>
        <end position="429"/>
    </location>
</feature>
<evidence type="ECO:0000256" key="1">
    <source>
        <dbReference type="SAM" id="MobiDB-lite"/>
    </source>
</evidence>
<evidence type="ECO:0000313" key="5">
    <source>
        <dbReference type="EnsemblMetazoa" id="CapteP190960"/>
    </source>
</evidence>
<keyword evidence="6" id="KW-1185">Reference proteome</keyword>
<evidence type="ECO:0000313" key="6">
    <source>
        <dbReference type="Proteomes" id="UP000014760"/>
    </source>
</evidence>
<evidence type="ECO:0008006" key="7">
    <source>
        <dbReference type="Google" id="ProtNLM"/>
    </source>
</evidence>
<proteinExistence type="predicted"/>
<evidence type="ECO:0000313" key="4">
    <source>
        <dbReference type="EMBL" id="ELT93781.1"/>
    </source>
</evidence>
<dbReference type="EnsemblMetazoa" id="CapteT190960">
    <property type="protein sequence ID" value="CapteP190960"/>
    <property type="gene ID" value="CapteG190960"/>
</dbReference>
<dbReference type="EMBL" id="KB309617">
    <property type="protein sequence ID" value="ELT93781.1"/>
    <property type="molecule type" value="Genomic_DNA"/>
</dbReference>
<gene>
    <name evidence="4" type="ORF">CAPTEDRAFT_190960</name>
</gene>
<reference evidence="6" key="1">
    <citation type="submission" date="2012-12" db="EMBL/GenBank/DDBJ databases">
        <authorList>
            <person name="Hellsten U."/>
            <person name="Grimwood J."/>
            <person name="Chapman J.A."/>
            <person name="Shapiro H."/>
            <person name="Aerts A."/>
            <person name="Otillar R.P."/>
            <person name="Terry A.Y."/>
            <person name="Boore J.L."/>
            <person name="Simakov O."/>
            <person name="Marletaz F."/>
            <person name="Cho S.-J."/>
            <person name="Edsinger-Gonzales E."/>
            <person name="Havlak P."/>
            <person name="Kuo D.-H."/>
            <person name="Larsson T."/>
            <person name="Lv J."/>
            <person name="Arendt D."/>
            <person name="Savage R."/>
            <person name="Osoegawa K."/>
            <person name="de Jong P."/>
            <person name="Lindberg D.R."/>
            <person name="Seaver E.C."/>
            <person name="Weisblat D.A."/>
            <person name="Putnam N.H."/>
            <person name="Grigoriev I.V."/>
            <person name="Rokhsar D.S."/>
        </authorList>
    </citation>
    <scope>NUCLEOTIDE SEQUENCE</scope>
    <source>
        <strain evidence="6">I ESC-2004</strain>
    </source>
</reference>
<dbReference type="AlphaFoldDB" id="R7TQJ9"/>
<organism evidence="4">
    <name type="scientific">Capitella teleta</name>
    <name type="common">Polychaete worm</name>
    <dbReference type="NCBI Taxonomy" id="283909"/>
    <lineage>
        <taxon>Eukaryota</taxon>
        <taxon>Metazoa</taxon>
        <taxon>Spiralia</taxon>
        <taxon>Lophotrochozoa</taxon>
        <taxon>Annelida</taxon>
        <taxon>Polychaeta</taxon>
        <taxon>Sedentaria</taxon>
        <taxon>Scolecida</taxon>
        <taxon>Capitellidae</taxon>
        <taxon>Capitella</taxon>
    </lineage>
</organism>
<name>R7TQJ9_CAPTE</name>
<feature type="signal peptide" evidence="3">
    <location>
        <begin position="1"/>
        <end position="26"/>
    </location>
</feature>
<keyword evidence="2" id="KW-0812">Transmembrane</keyword>
<evidence type="ECO:0000256" key="3">
    <source>
        <dbReference type="SAM" id="SignalP"/>
    </source>
</evidence>
<reference evidence="4 6" key="2">
    <citation type="journal article" date="2013" name="Nature">
        <title>Insights into bilaterian evolution from three spiralian genomes.</title>
        <authorList>
            <person name="Simakov O."/>
            <person name="Marletaz F."/>
            <person name="Cho S.J."/>
            <person name="Edsinger-Gonzales E."/>
            <person name="Havlak P."/>
            <person name="Hellsten U."/>
            <person name="Kuo D.H."/>
            <person name="Larsson T."/>
            <person name="Lv J."/>
            <person name="Arendt D."/>
            <person name="Savage R."/>
            <person name="Osoegawa K."/>
            <person name="de Jong P."/>
            <person name="Grimwood J."/>
            <person name="Chapman J.A."/>
            <person name="Shapiro H."/>
            <person name="Aerts A."/>
            <person name="Otillar R.P."/>
            <person name="Terry A.Y."/>
            <person name="Boore J.L."/>
            <person name="Grigoriev I.V."/>
            <person name="Lindberg D.R."/>
            <person name="Seaver E.C."/>
            <person name="Weisblat D.A."/>
            <person name="Putnam N.H."/>
            <person name="Rokhsar D.S."/>
        </authorList>
    </citation>
    <scope>NUCLEOTIDE SEQUENCE</scope>
    <source>
        <strain evidence="4 6">I ESC-2004</strain>
    </source>
</reference>
<keyword evidence="2" id="KW-0472">Membrane</keyword>
<dbReference type="EMBL" id="AMQN01002573">
    <property type="status" value="NOT_ANNOTATED_CDS"/>
    <property type="molecule type" value="Genomic_DNA"/>
</dbReference>
<protein>
    <recommendedName>
        <fullName evidence="7">Fibronectin type-III domain-containing protein</fullName>
    </recommendedName>
</protein>
<dbReference type="Proteomes" id="UP000014760">
    <property type="component" value="Unassembled WGS sequence"/>
</dbReference>
<keyword evidence="2" id="KW-1133">Transmembrane helix</keyword>
<sequence length="456" mass="51213">MIKPFHPQVVILLSAIVTHHCNVIRAQDMDDEAWLSVGMCRASCANKFLIFPASNADCDQKDDLYTSGECFVTDGCQSACRFSAENKKPSFTSDQSAWVFQEMPTAHLVAEQRIIVKWTDVATTPPSPHEHPIFAVFSQYAGLKGWIMTVMTLERSVILDRGNEIPEPNIKVVAILPRGIVAMATLEPPFEMKGDRAITPSLRQSSSPGSQTQVFPLYVDMNSDGGRLNGRAMWKADPGSHVYTVTWMRTDCKVSELLPDCPLNPVTLMTIVKFMADAFSAEATLEVHGLTYNSRYEIEVTSAEGFAHFFTFYTPWCLHPDATFNKCPKTASNKKAPIYRPSSDRSKSTTEAGMGPATSEMDFVMIGRGPFYGRIKVPASDSDGREKVWRRKTFIKRFFGIGLSWSAVWLMLMNVVIAFAVIVMALLVIDKQNRWKRFVESEDGHLRWRSSILHQR</sequence>
<keyword evidence="3" id="KW-0732">Signal</keyword>
<dbReference type="HOGENOM" id="CLU_600275_0_0_1"/>
<evidence type="ECO:0000256" key="2">
    <source>
        <dbReference type="SAM" id="Phobius"/>
    </source>
</evidence>
<feature type="chain" id="PRO_5008787236" description="Fibronectin type-III domain-containing protein" evidence="3">
    <location>
        <begin position="27"/>
        <end position="456"/>
    </location>
</feature>